<evidence type="ECO:0000313" key="2">
    <source>
        <dbReference type="EMBL" id="AAM06105.1"/>
    </source>
</evidence>
<dbReference type="Proteomes" id="UP000002487">
    <property type="component" value="Chromosome"/>
</dbReference>
<feature type="compositionally biased region" description="Polar residues" evidence="1">
    <location>
        <begin position="30"/>
        <end position="45"/>
    </location>
</feature>
<evidence type="ECO:0000313" key="3">
    <source>
        <dbReference type="Proteomes" id="UP000002487"/>
    </source>
</evidence>
<evidence type="ECO:0000256" key="1">
    <source>
        <dbReference type="SAM" id="MobiDB-lite"/>
    </source>
</evidence>
<dbReference type="OrthoDB" id="130640at2157"/>
<gene>
    <name evidence="2" type="ordered locus">MA_2726</name>
</gene>
<dbReference type="RefSeq" id="WP_011022685.1">
    <property type="nucleotide sequence ID" value="NC_003552.1"/>
</dbReference>
<keyword evidence="3" id="KW-1185">Reference proteome</keyword>
<accession>Q8TMD3</accession>
<proteinExistence type="predicted"/>
<dbReference type="HOGENOM" id="CLU_796000_0_0_2"/>
<organism evidence="2 3">
    <name type="scientific">Methanosarcina acetivorans (strain ATCC 35395 / DSM 2834 / JCM 12185 / C2A)</name>
    <dbReference type="NCBI Taxonomy" id="188937"/>
    <lineage>
        <taxon>Archaea</taxon>
        <taxon>Methanobacteriati</taxon>
        <taxon>Methanobacteriota</taxon>
        <taxon>Stenosarchaea group</taxon>
        <taxon>Methanomicrobia</taxon>
        <taxon>Methanosarcinales</taxon>
        <taxon>Methanosarcinaceae</taxon>
        <taxon>Methanosarcina</taxon>
    </lineage>
</organism>
<dbReference type="KEGG" id="mac:MA_2726"/>
<sequence length="415" mass="45682">MKNKDNLSLTLLASTVLLCSLIIGSSAAQTSGEENASDNGPSANNEFPYPRGTAPPYGMMGWETGTQFLTDNATLVHLGWSTSITPQQFVDNIHRGKELGIPKYLVATSGPQMTSESFWKSVKDMGVTDDDFYGVYFPDEEGNPATLITMNTAMKKYFPNAVAGDYLGDMQTGPEDDEFIPGLDVSYFTTYTKFHPERPHAWVYGNLIANAPDWKNKGKTVYVTTEAFGQAAEVNALDPDLNTTQKVADRHESQIVMGILGGAQGVFSYAYKYAEDTPSYTGWASFKPKYEQVWPWIMEGNRTLLETNVTSGRTGITSDPGGRIDAVTAYMFTDTDGRKLVASSSMLDFTEANGMANNATITGVPDGTYDVLWENRTVNVADGTITDTWQPYEYHFYQLKTEDTNNTNNTDNING</sequence>
<dbReference type="EnsemblBacteria" id="AAM06105">
    <property type="protein sequence ID" value="AAM06105"/>
    <property type="gene ID" value="MA_2726"/>
</dbReference>
<protein>
    <submittedName>
        <fullName evidence="2">Uncharacterized protein</fullName>
    </submittedName>
</protein>
<dbReference type="InParanoid" id="Q8TMD3"/>
<dbReference type="EMBL" id="AE010299">
    <property type="protein sequence ID" value="AAM06105.1"/>
    <property type="molecule type" value="Genomic_DNA"/>
</dbReference>
<feature type="region of interest" description="Disordered" evidence="1">
    <location>
        <begin position="30"/>
        <end position="50"/>
    </location>
</feature>
<dbReference type="GeneID" id="1474619"/>
<name>Q8TMD3_METAC</name>
<reference evidence="2 3" key="1">
    <citation type="journal article" date="2002" name="Genome Res.">
        <title>The genome of Methanosarcina acetivorans reveals extensive metabolic and physiological diversity.</title>
        <authorList>
            <person name="Galagan J.E."/>
            <person name="Nusbaum C."/>
            <person name="Roy A."/>
            <person name="Endrizzi M.G."/>
            <person name="Macdonald P."/>
            <person name="FitzHugh W."/>
            <person name="Calvo S."/>
            <person name="Engels R."/>
            <person name="Smirnov S."/>
            <person name="Atnoor D."/>
            <person name="Brown A."/>
            <person name="Allen N."/>
            <person name="Naylor J."/>
            <person name="Stange-Thomann N."/>
            <person name="DeArellano K."/>
            <person name="Johnson R."/>
            <person name="Linton L."/>
            <person name="McEwan P."/>
            <person name="McKernan K."/>
            <person name="Talamas J."/>
            <person name="Tirrell A."/>
            <person name="Ye W."/>
            <person name="Zimmer A."/>
            <person name="Barber R.D."/>
            <person name="Cann I."/>
            <person name="Graham D.E."/>
            <person name="Grahame D.A."/>
            <person name="Guss A."/>
            <person name="Hedderich R."/>
            <person name="Ingram-Smith C."/>
            <person name="Kuettner C.H."/>
            <person name="Krzycki J.A."/>
            <person name="Leigh J.A."/>
            <person name="Li W."/>
            <person name="Liu J."/>
            <person name="Mukhopadhyay B."/>
            <person name="Reeve J.N."/>
            <person name="Smith K."/>
            <person name="Springer T.A."/>
            <person name="Umayam L.A."/>
            <person name="White O."/>
            <person name="White R.H."/>
            <person name="de Macario E.C."/>
            <person name="Ferry J.G."/>
            <person name="Jarrell K.F."/>
            <person name="Jing H."/>
            <person name="Macario A.J.L."/>
            <person name="Paulsen I."/>
            <person name="Pritchett M."/>
            <person name="Sowers K.R."/>
            <person name="Swanson R.V."/>
            <person name="Zinder S.H."/>
            <person name="Lander E."/>
            <person name="Metcalf W.W."/>
            <person name="Birren B."/>
        </authorList>
    </citation>
    <scope>NUCLEOTIDE SEQUENCE [LARGE SCALE GENOMIC DNA]</scope>
    <source>
        <strain evidence="3">ATCC 35395 / DSM 2834 / JCM 12185 / C2A</strain>
    </source>
</reference>
<dbReference type="AlphaFoldDB" id="Q8TMD3"/>